<comment type="caution">
    <text evidence="1">The sequence shown here is derived from an EMBL/GenBank/DDBJ whole genome shotgun (WGS) entry which is preliminary data.</text>
</comment>
<dbReference type="Proteomes" id="UP001335100">
    <property type="component" value="Unassembled WGS sequence"/>
</dbReference>
<accession>A0ABU7HSA6</accession>
<dbReference type="RefSeq" id="WP_330075170.1">
    <property type="nucleotide sequence ID" value="NZ_JAZDQJ010000014.1"/>
</dbReference>
<name>A0ABU7HSA6_9PSED</name>
<reference evidence="1 2" key="1">
    <citation type="submission" date="2024-01" db="EMBL/GenBank/DDBJ databases">
        <title>Unpublished Manusciprt.</title>
        <authorList>
            <person name="Duman M."/>
            <person name="Valdes E.G."/>
            <person name="Ajmi N."/>
            <person name="Altun S."/>
            <person name="Saticioglu I.B."/>
        </authorList>
    </citation>
    <scope>NUCLEOTIDE SEQUENCE [LARGE SCALE GENOMIC DNA]</scope>
    <source>
        <strain evidence="1 2">148P</strain>
    </source>
</reference>
<evidence type="ECO:0008006" key="3">
    <source>
        <dbReference type="Google" id="ProtNLM"/>
    </source>
</evidence>
<organism evidence="1 2">
    <name type="scientific">Pseudomonas ulcerans</name>
    <dbReference type="NCBI Taxonomy" id="3115852"/>
    <lineage>
        <taxon>Bacteria</taxon>
        <taxon>Pseudomonadati</taxon>
        <taxon>Pseudomonadota</taxon>
        <taxon>Gammaproteobacteria</taxon>
        <taxon>Pseudomonadales</taxon>
        <taxon>Pseudomonadaceae</taxon>
        <taxon>Pseudomonas</taxon>
    </lineage>
</organism>
<sequence length="60" mass="6384">MATINIMSVVGSAVPPALRELGLLACWYLVRDGEKIGGPITSLPDAEARARDIAQETFKA</sequence>
<gene>
    <name evidence="1" type="ORF">V0R50_14285</name>
</gene>
<protein>
    <recommendedName>
        <fullName evidence="3">Filamentous hemagglutinin</fullName>
    </recommendedName>
</protein>
<evidence type="ECO:0000313" key="1">
    <source>
        <dbReference type="EMBL" id="MEE1934397.1"/>
    </source>
</evidence>
<keyword evidence="2" id="KW-1185">Reference proteome</keyword>
<evidence type="ECO:0000313" key="2">
    <source>
        <dbReference type="Proteomes" id="UP001335100"/>
    </source>
</evidence>
<proteinExistence type="predicted"/>
<dbReference type="EMBL" id="JAZDQJ010000014">
    <property type="protein sequence ID" value="MEE1934397.1"/>
    <property type="molecule type" value="Genomic_DNA"/>
</dbReference>